<dbReference type="GO" id="GO:0005096">
    <property type="term" value="F:GTPase activator activity"/>
    <property type="evidence" value="ECO:0007669"/>
    <property type="project" value="UniProtKB-KW"/>
</dbReference>
<keyword evidence="2" id="KW-0433">Leucine-rich repeat</keyword>
<dbReference type="SMART" id="SM00368">
    <property type="entry name" value="LRR_RI"/>
    <property type="match status" value="7"/>
</dbReference>
<evidence type="ECO:0000313" key="6">
    <source>
        <dbReference type="EMBL" id="TNV84842.1"/>
    </source>
</evidence>
<evidence type="ECO:0008006" key="8">
    <source>
        <dbReference type="Google" id="ProtNLM"/>
    </source>
</evidence>
<keyword evidence="7" id="KW-1185">Reference proteome</keyword>
<dbReference type="GO" id="GO:0005634">
    <property type="term" value="C:nucleus"/>
    <property type="evidence" value="ECO:0007669"/>
    <property type="project" value="TreeGrafter"/>
</dbReference>
<keyword evidence="3" id="KW-0677">Repeat</keyword>
<dbReference type="AlphaFoldDB" id="A0A8J8T725"/>
<feature type="compositionally biased region" description="Basic and acidic residues" evidence="5">
    <location>
        <begin position="1"/>
        <end position="19"/>
    </location>
</feature>
<dbReference type="InterPro" id="IPR001611">
    <property type="entry name" value="Leu-rich_rpt"/>
</dbReference>
<evidence type="ECO:0000256" key="1">
    <source>
        <dbReference type="ARBA" id="ARBA00022468"/>
    </source>
</evidence>
<dbReference type="Pfam" id="PF13516">
    <property type="entry name" value="LRR_6"/>
    <property type="match status" value="5"/>
</dbReference>
<dbReference type="EMBL" id="RRYP01002381">
    <property type="protein sequence ID" value="TNV84842.1"/>
    <property type="molecule type" value="Genomic_DNA"/>
</dbReference>
<dbReference type="GO" id="GO:0006913">
    <property type="term" value="P:nucleocytoplasmic transport"/>
    <property type="evidence" value="ECO:0007669"/>
    <property type="project" value="TreeGrafter"/>
</dbReference>
<keyword evidence="1" id="KW-0343">GTPase activation</keyword>
<dbReference type="GO" id="GO:0005829">
    <property type="term" value="C:cytosol"/>
    <property type="evidence" value="ECO:0007669"/>
    <property type="project" value="TreeGrafter"/>
</dbReference>
<evidence type="ECO:0000256" key="2">
    <source>
        <dbReference type="ARBA" id="ARBA00022614"/>
    </source>
</evidence>
<dbReference type="InterPro" id="IPR032675">
    <property type="entry name" value="LRR_dom_sf"/>
</dbReference>
<feature type="compositionally biased region" description="Polar residues" evidence="5">
    <location>
        <begin position="21"/>
        <end position="35"/>
    </location>
</feature>
<name>A0A8J8T725_HALGN</name>
<comment type="caution">
    <text evidence="6">The sequence shown here is derived from an EMBL/GenBank/DDBJ whole genome shotgun (WGS) entry which is preliminary data.</text>
</comment>
<reference evidence="6" key="1">
    <citation type="submission" date="2019-06" db="EMBL/GenBank/DDBJ databases">
        <authorList>
            <person name="Zheng W."/>
        </authorList>
    </citation>
    <scope>NUCLEOTIDE SEQUENCE</scope>
    <source>
        <strain evidence="6">QDHG01</strain>
    </source>
</reference>
<dbReference type="InterPro" id="IPR027038">
    <property type="entry name" value="RanGap"/>
</dbReference>
<feature type="region of interest" description="Disordered" evidence="5">
    <location>
        <begin position="1"/>
        <end position="42"/>
    </location>
</feature>
<evidence type="ECO:0000313" key="7">
    <source>
        <dbReference type="Proteomes" id="UP000785679"/>
    </source>
</evidence>
<dbReference type="PANTHER" id="PTHR24113:SF12">
    <property type="entry name" value="RAN GTPASE-ACTIVATING PROTEIN 1"/>
    <property type="match status" value="1"/>
</dbReference>
<organism evidence="6 7">
    <name type="scientific">Halteria grandinella</name>
    <dbReference type="NCBI Taxonomy" id="5974"/>
    <lineage>
        <taxon>Eukaryota</taxon>
        <taxon>Sar</taxon>
        <taxon>Alveolata</taxon>
        <taxon>Ciliophora</taxon>
        <taxon>Intramacronucleata</taxon>
        <taxon>Spirotrichea</taxon>
        <taxon>Stichotrichia</taxon>
        <taxon>Sporadotrichida</taxon>
        <taxon>Halteriidae</taxon>
        <taxon>Halteria</taxon>
    </lineage>
</organism>
<feature type="coiled-coil region" evidence="4">
    <location>
        <begin position="806"/>
        <end position="851"/>
    </location>
</feature>
<dbReference type="GO" id="GO:0031267">
    <property type="term" value="F:small GTPase binding"/>
    <property type="evidence" value="ECO:0007669"/>
    <property type="project" value="TreeGrafter"/>
</dbReference>
<dbReference type="SUPFAM" id="SSF52047">
    <property type="entry name" value="RNI-like"/>
    <property type="match status" value="1"/>
</dbReference>
<sequence>MSIQKQNERDQGGAGKETEDNTYSTPHSIYNQTSSNKKRKRIQSAAKSSIRMNQDILRDFQSQIASHEVIASDRNGNYSFSLILYLEYPQLRPSVIINNQQIILNMNTSAPQNMSRVIKSSHQRNRSMGNLHQRLKSSATVRRDKERLYSSLENTQGHNVVTTGNVSLRPQTAVMPVAPISEQYKSKSSGRVTYMVKESQSQTRNKINDSMSAISYNRRTQQMSNLMEMLSQQCHSTRKTSSLVRIDTKNMDKEQCLSETEVMRVFQARNTDLQLGQFFDQQFMRFREYCTKKCINRKVIFDDVRNKLYLKNLQLWMGLNSAIEIAQILVVNQRIASLSLKRNNLGDIGVKMIMKAISRSNSLVHLDLSSNAITHKGAKKIFKALMVNQSLISLSLGSTDNVQKNKVGEKGIKYLVPLLQYSQHLEFLNLSGNLLQDTGVIELCEGIIGNRTLVSLNIAKNELTGFSILKLRDTLKTASLRELNLSLNPLGSQAIKDFAQFLSSHECTTMEKVDISDCKCTWEGAFVLMNSVKCLKELILDKNDLRTRARSTPQLTTLVGKVERLSMQMCNISDDMGVSIANGLIGTSTTLKEQRTFNFQGIKYLNLHSNQISDESAQAFAEQLSRHGLYLVHLDLSHNKINDAGGEYLAECLSQNHTLQSLNLKRNNLKETTAPLLFKHIQLNKSLRYINLERNELPPTIVEQIYLHLQKNTLTAVQNEMPRLKTDLVHLQKQNLTVEINKVENEYLKRDEREKQIQRGYDEDLQYEYELTESLQDTYNQQANIMKGLDAKLEQLTKGMNSLSSIQRSTQLIANKKKLLEQEKEEVENENEALSSEIQGIKANYSELDDSLYWHRSEASMWNQRVNQSEAQYRQRLLEYRKTLIESRKF</sequence>
<evidence type="ECO:0000256" key="3">
    <source>
        <dbReference type="ARBA" id="ARBA00022737"/>
    </source>
</evidence>
<protein>
    <recommendedName>
        <fullName evidence="8">Leucine Rich Repeat family protein</fullName>
    </recommendedName>
</protein>
<evidence type="ECO:0000256" key="5">
    <source>
        <dbReference type="SAM" id="MobiDB-lite"/>
    </source>
</evidence>
<dbReference type="PANTHER" id="PTHR24113">
    <property type="entry name" value="RAN GTPASE-ACTIVATING PROTEIN 1"/>
    <property type="match status" value="1"/>
</dbReference>
<dbReference type="Proteomes" id="UP000785679">
    <property type="component" value="Unassembled WGS sequence"/>
</dbReference>
<dbReference type="OrthoDB" id="292937at2759"/>
<proteinExistence type="predicted"/>
<keyword evidence="4" id="KW-0175">Coiled coil</keyword>
<evidence type="ECO:0000256" key="4">
    <source>
        <dbReference type="SAM" id="Coils"/>
    </source>
</evidence>
<dbReference type="Gene3D" id="3.80.10.10">
    <property type="entry name" value="Ribonuclease Inhibitor"/>
    <property type="match status" value="3"/>
</dbReference>
<dbReference type="GO" id="GO:0048471">
    <property type="term" value="C:perinuclear region of cytoplasm"/>
    <property type="evidence" value="ECO:0007669"/>
    <property type="project" value="TreeGrafter"/>
</dbReference>
<dbReference type="PROSITE" id="PS51450">
    <property type="entry name" value="LRR"/>
    <property type="match status" value="1"/>
</dbReference>
<accession>A0A8J8T725</accession>
<gene>
    <name evidence="6" type="ORF">FGO68_gene16571</name>
</gene>